<evidence type="ECO:0000313" key="2">
    <source>
        <dbReference type="Proteomes" id="UP000288805"/>
    </source>
</evidence>
<accession>A0A438IK86</accession>
<dbReference type="EMBL" id="QGNW01000103">
    <property type="protein sequence ID" value="RVW97138.1"/>
    <property type="molecule type" value="Genomic_DNA"/>
</dbReference>
<evidence type="ECO:0000313" key="1">
    <source>
        <dbReference type="EMBL" id="RVW97138.1"/>
    </source>
</evidence>
<protein>
    <submittedName>
        <fullName evidence="1">Uncharacterized protein</fullName>
    </submittedName>
</protein>
<comment type="caution">
    <text evidence="1">The sequence shown here is derived from an EMBL/GenBank/DDBJ whole genome shotgun (WGS) entry which is preliminary data.</text>
</comment>
<gene>
    <name evidence="1" type="ORF">CK203_030068</name>
</gene>
<dbReference type="Proteomes" id="UP000288805">
    <property type="component" value="Unassembled WGS sequence"/>
</dbReference>
<dbReference type="AlphaFoldDB" id="A0A438IK86"/>
<sequence length="107" mass="11758">MVNLRGGRRWFAVESKSFEILIDEVGGVERIEVGPSSGRRREGSTIGASFKWGRKISALFCARFRGKTFLLSLSRREGLTGGWNILAEKLREVGVVPTGGSKKSCVL</sequence>
<name>A0A438IK86_VITVI</name>
<reference evidence="1 2" key="1">
    <citation type="journal article" date="2018" name="PLoS Genet.">
        <title>Population sequencing reveals clonal diversity and ancestral inbreeding in the grapevine cultivar Chardonnay.</title>
        <authorList>
            <person name="Roach M.J."/>
            <person name="Johnson D.L."/>
            <person name="Bohlmann J."/>
            <person name="van Vuuren H.J."/>
            <person name="Jones S.J."/>
            <person name="Pretorius I.S."/>
            <person name="Schmidt S.A."/>
            <person name="Borneman A.R."/>
        </authorList>
    </citation>
    <scope>NUCLEOTIDE SEQUENCE [LARGE SCALE GENOMIC DNA]</scope>
    <source>
        <strain evidence="2">cv. Chardonnay</strain>
        <tissue evidence="1">Leaf</tissue>
    </source>
</reference>
<organism evidence="1 2">
    <name type="scientific">Vitis vinifera</name>
    <name type="common">Grape</name>
    <dbReference type="NCBI Taxonomy" id="29760"/>
    <lineage>
        <taxon>Eukaryota</taxon>
        <taxon>Viridiplantae</taxon>
        <taxon>Streptophyta</taxon>
        <taxon>Embryophyta</taxon>
        <taxon>Tracheophyta</taxon>
        <taxon>Spermatophyta</taxon>
        <taxon>Magnoliopsida</taxon>
        <taxon>eudicotyledons</taxon>
        <taxon>Gunneridae</taxon>
        <taxon>Pentapetalae</taxon>
        <taxon>rosids</taxon>
        <taxon>Vitales</taxon>
        <taxon>Vitaceae</taxon>
        <taxon>Viteae</taxon>
        <taxon>Vitis</taxon>
    </lineage>
</organism>
<proteinExistence type="predicted"/>